<protein>
    <recommendedName>
        <fullName evidence="1">NAD glycohydrolase translocation F5/8 type C domain-containing protein</fullName>
    </recommendedName>
</protein>
<gene>
    <name evidence="2" type="ORF">KGMB02408_00260</name>
</gene>
<dbReference type="Pfam" id="PF25302">
    <property type="entry name" value="NADase_transloc"/>
    <property type="match status" value="1"/>
</dbReference>
<dbReference type="OrthoDB" id="9784548at2"/>
<organism evidence="2 3">
    <name type="scientific">Bacteroides faecalis</name>
    <dbReference type="NCBI Taxonomy" id="2447885"/>
    <lineage>
        <taxon>Bacteria</taxon>
        <taxon>Pseudomonadati</taxon>
        <taxon>Bacteroidota</taxon>
        <taxon>Bacteroidia</taxon>
        <taxon>Bacteroidales</taxon>
        <taxon>Bacteroidaceae</taxon>
        <taxon>Bacteroides</taxon>
    </lineage>
</organism>
<accession>A0A401LNQ0</accession>
<dbReference type="Proteomes" id="UP000288079">
    <property type="component" value="Unassembled WGS sequence"/>
</dbReference>
<evidence type="ECO:0000313" key="3">
    <source>
        <dbReference type="Proteomes" id="UP000288079"/>
    </source>
</evidence>
<dbReference type="AlphaFoldDB" id="A0A401LNQ0"/>
<evidence type="ECO:0000259" key="1">
    <source>
        <dbReference type="Pfam" id="PF25302"/>
    </source>
</evidence>
<keyword evidence="3" id="KW-1185">Reference proteome</keyword>
<reference evidence="2 3" key="1">
    <citation type="submission" date="2018-10" db="EMBL/GenBank/DDBJ databases">
        <title>Draft Genome Sequence of Bacteroides sp. KCTC 15687.</title>
        <authorList>
            <person name="Yu S.Y."/>
            <person name="Kim J.S."/>
            <person name="Oh B.S."/>
            <person name="Park S.H."/>
            <person name="Kang S.W."/>
            <person name="Park J.E."/>
            <person name="Choi S.H."/>
            <person name="Han K.I."/>
            <person name="Lee K.C."/>
            <person name="Eom M.K."/>
            <person name="Suh M.K."/>
            <person name="Lee D.H."/>
            <person name="Yoon H."/>
            <person name="Kim B."/>
            <person name="Yang S.J."/>
            <person name="Lee J.S."/>
            <person name="Lee J.H."/>
        </authorList>
    </citation>
    <scope>NUCLEOTIDE SEQUENCE [LARGE SCALE GENOMIC DNA]</scope>
    <source>
        <strain evidence="2 3">KCTC 15687</strain>
    </source>
</reference>
<dbReference type="InterPro" id="IPR057561">
    <property type="entry name" value="NADase_transloc"/>
</dbReference>
<comment type="caution">
    <text evidence="2">The sequence shown here is derived from an EMBL/GenBank/DDBJ whole genome shotgun (WGS) entry which is preliminary data.</text>
</comment>
<feature type="domain" description="NAD glycohydrolase translocation F5/8 type C" evidence="1">
    <location>
        <begin position="3"/>
        <end position="143"/>
    </location>
</feature>
<sequence>MKPQHGISYRAENAHDLSYRTAWIEGIPGYGVGKYLVYRFPPENPHITNVIVINRYTKSDKGWRENSRVKKLKMYVNGQPYAILNLKDSKQEQIFSVKPIGHGNRTDHKELSKMSDRVLKFELAEVYPGEKYDDTAISEIYFDGIDHY</sequence>
<name>A0A401LNQ0_9BACE</name>
<dbReference type="NCBIfam" id="NF047619">
    <property type="entry name" value="NADase_discoid"/>
    <property type="match status" value="1"/>
</dbReference>
<evidence type="ECO:0000313" key="2">
    <source>
        <dbReference type="EMBL" id="GCB33081.1"/>
    </source>
</evidence>
<dbReference type="EMBL" id="BHWB01000001">
    <property type="protein sequence ID" value="GCB33081.1"/>
    <property type="molecule type" value="Genomic_DNA"/>
</dbReference>
<proteinExistence type="predicted"/>